<name>A0A2W1J9Z4_9CYAN</name>
<dbReference type="EMBL" id="PQWO01000027">
    <property type="protein sequence ID" value="PZD70836.1"/>
    <property type="molecule type" value="Genomic_DNA"/>
</dbReference>
<reference evidence="2 3" key="1">
    <citation type="journal article" date="2018" name="Sci. Rep.">
        <title>A novel species of the marine cyanobacterium Acaryochloris with a unique pigment content and lifestyle.</title>
        <authorList>
            <person name="Partensky F."/>
            <person name="Six C."/>
            <person name="Ratin M."/>
            <person name="Garczarek L."/>
            <person name="Vaulot D."/>
            <person name="Probert I."/>
            <person name="Calteau A."/>
            <person name="Gourvil P."/>
            <person name="Marie D."/>
            <person name="Grebert T."/>
            <person name="Bouchier C."/>
            <person name="Le Panse S."/>
            <person name="Gachenot M."/>
            <person name="Rodriguez F."/>
            <person name="Garrido J.L."/>
        </authorList>
    </citation>
    <scope>NUCLEOTIDE SEQUENCE [LARGE SCALE GENOMIC DNA]</scope>
    <source>
        <strain evidence="2 3">RCC1774</strain>
    </source>
</reference>
<dbReference type="AlphaFoldDB" id="A0A2W1J9Z4"/>
<accession>A0A2W1J9Z4</accession>
<dbReference type="Proteomes" id="UP000248857">
    <property type="component" value="Unassembled WGS sequence"/>
</dbReference>
<protein>
    <submittedName>
        <fullName evidence="2">Uncharacterized protein</fullName>
    </submittedName>
</protein>
<keyword evidence="3" id="KW-1185">Reference proteome</keyword>
<feature type="compositionally biased region" description="Basic and acidic residues" evidence="1">
    <location>
        <begin position="9"/>
        <end position="20"/>
    </location>
</feature>
<proteinExistence type="predicted"/>
<feature type="region of interest" description="Disordered" evidence="1">
    <location>
        <begin position="1"/>
        <end position="29"/>
    </location>
</feature>
<evidence type="ECO:0000256" key="1">
    <source>
        <dbReference type="SAM" id="MobiDB-lite"/>
    </source>
</evidence>
<evidence type="ECO:0000313" key="2">
    <source>
        <dbReference type="EMBL" id="PZD70836.1"/>
    </source>
</evidence>
<organism evidence="2 3">
    <name type="scientific">Acaryochloris thomasi RCC1774</name>
    <dbReference type="NCBI Taxonomy" id="1764569"/>
    <lineage>
        <taxon>Bacteria</taxon>
        <taxon>Bacillati</taxon>
        <taxon>Cyanobacteriota</taxon>
        <taxon>Cyanophyceae</taxon>
        <taxon>Acaryochloridales</taxon>
        <taxon>Acaryochloridaceae</taxon>
        <taxon>Acaryochloris</taxon>
        <taxon>Acaryochloris thomasi</taxon>
    </lineage>
</organism>
<gene>
    <name evidence="2" type="ORF">C1752_08978</name>
</gene>
<evidence type="ECO:0000313" key="3">
    <source>
        <dbReference type="Proteomes" id="UP000248857"/>
    </source>
</evidence>
<comment type="caution">
    <text evidence="2">The sequence shown here is derived from an EMBL/GenBank/DDBJ whole genome shotgun (WGS) entry which is preliminary data.</text>
</comment>
<sequence>MMKNTVNEGRSKHQGFKETKPSSTKVLDLDQVGQDWNDYRAMQRQIIAEERKQNAEKA</sequence>